<reference evidence="2" key="1">
    <citation type="journal article" date="2018" name="DNA Res.">
        <title>Multiple hybrid de novo genome assembly of finger millet, an orphan allotetraploid crop.</title>
        <authorList>
            <person name="Hatakeyama M."/>
            <person name="Aluri S."/>
            <person name="Balachadran M.T."/>
            <person name="Sivarajan S.R."/>
            <person name="Patrignani A."/>
            <person name="Gruter S."/>
            <person name="Poveda L."/>
            <person name="Shimizu-Inatsugi R."/>
            <person name="Baeten J."/>
            <person name="Francoijs K.J."/>
            <person name="Nataraja K.N."/>
            <person name="Reddy Y.A.N."/>
            <person name="Phadnis S."/>
            <person name="Ravikumar R.L."/>
            <person name="Schlapbach R."/>
            <person name="Sreeman S.M."/>
            <person name="Shimizu K.K."/>
        </authorList>
    </citation>
    <scope>NUCLEOTIDE SEQUENCE</scope>
</reference>
<feature type="region of interest" description="Disordered" evidence="1">
    <location>
        <begin position="954"/>
        <end position="1014"/>
    </location>
</feature>
<sequence>MQCFTLKQKKKISKKGSASKLINLNNSLGDEQKELIKGIGFGGLLDLKCPHVPEELSRWLVSIFNTTTAEIVVPFKGTIKANDATVYRMFALPMGPERVPFEQNSGSETYHKFYDMVGTSTTMKAPRFIDEETWFAGEGKNRTDHVWLKRWLMYAICSFLCPTTCEKLTVKAYHAIDDINQIQQYNWCALVIEPLIHGIKKTKRGKKSTTGCLMFLTLLYLDSLQTGLVIDDDVEGVPRAALWTKDLIDQAIKKDTDKRTSSFGHLRIKGGPQNANQVSLIWPHRVQEFVNSSVPPQTDIMLRQVIVRALGSLSTIINNGVRSLLDTLLTAQDFNENSPLIDPTNIEEIAQSSAPPNPSTEMLQIITQALQNFSMSINQEAMNFARDICLARYQDGSATLVHRRIEEDNSDTQQSDEGQQYKVERRRKNLQDKNTGQSDGSLGIRLSDDSNETGKDNTQNDDTVIATQESIDKIVRDTNKDACTEISDDKDSNDGEDDTVGNNNEDDEDDDDTRNDNDYNNDDATSLQDNNKDNNATSPPPDHGLDGGPNDTGHKNDGSNTHETLLRYQLVPKNNSKFFCIPYVEIILAPCVNNNKDLFFLLLGMIKMPAPRMETKTMKIMYMMMTPERMYTIMMILHLRQTTTKMTMPQIFVQVSFMIRRLPKQTPTALETGTIDSGASSTFSEKMEKFERLSDLDQILSMTSHKQKQKGPVLKKMELPVFLDLEANVTQDKLLRMAGPPPNLPTDGLEWLTDEKKGEHAQEALVQDMVQKIPIEPRQRRHKNRRTKAAASPGQILQKQIAIKAKAKDQAALADQVHDKPDQQDNQAHNTSDTQKKGTSTNTQQQLEVTDQEHPTNPQENQVSHTSDFEKKGTNNNAQQQLEVHDKEDSYPIHVTRLPNQDNQPPQISDAQNKDSHAFKSAPDAPTFSLGLSANSMDTSFRAEVNLIQNLDISGSKTAEEDTTSKSTKPNENVTTTPQAESGQNDFYYDTTTDDEDSDDGAQKGRGLRTKKPGRYRKSPYINYKTRNKFVIHEEATELCDLISSYKHCAGSRLLFDNGNVRVSVMDFALSMDTGRIVQPLIFDLAADVWSAQSTQSRKHFLSASAVAEFMGPGYMESPIVEQYFNQSSANFDYVIDSQRKQTNEQLRMTAGRVKARSILLWKKYTVKVEPYTISEIWNFPVQYIDDYRQYKE</sequence>
<feature type="compositionally biased region" description="Basic residues" evidence="1">
    <location>
        <begin position="779"/>
        <end position="788"/>
    </location>
</feature>
<comment type="caution">
    <text evidence="2">The sequence shown here is derived from an EMBL/GenBank/DDBJ whole genome shotgun (WGS) entry which is preliminary data.</text>
</comment>
<accession>A0AAV5FJP0</accession>
<dbReference type="PANTHER" id="PTHR34835">
    <property type="entry name" value="OS07G0283600 PROTEIN-RELATED"/>
    <property type="match status" value="1"/>
</dbReference>
<dbReference type="AlphaFoldDB" id="A0AAV5FJP0"/>
<keyword evidence="3" id="KW-1185">Reference proteome</keyword>
<feature type="compositionally biased region" description="Polar residues" evidence="1">
    <location>
        <begin position="898"/>
        <end position="911"/>
    </location>
</feature>
<feature type="compositionally biased region" description="Low complexity" evidence="1">
    <location>
        <begin position="795"/>
        <end position="815"/>
    </location>
</feature>
<feature type="region of interest" description="Disordered" evidence="1">
    <location>
        <begin position="404"/>
        <end position="560"/>
    </location>
</feature>
<evidence type="ECO:0000313" key="3">
    <source>
        <dbReference type="Proteomes" id="UP001054889"/>
    </source>
</evidence>
<feature type="compositionally biased region" description="Acidic residues" evidence="1">
    <location>
        <begin position="494"/>
        <end position="513"/>
    </location>
</feature>
<evidence type="ECO:0000256" key="1">
    <source>
        <dbReference type="SAM" id="MobiDB-lite"/>
    </source>
</evidence>
<gene>
    <name evidence="2" type="primary">gb23741</name>
    <name evidence="2" type="ORF">PR202_gb23741</name>
</gene>
<dbReference type="Proteomes" id="UP001054889">
    <property type="component" value="Unassembled WGS sequence"/>
</dbReference>
<feature type="compositionally biased region" description="Polar residues" evidence="1">
    <location>
        <begin position="965"/>
        <end position="985"/>
    </location>
</feature>
<feature type="region of interest" description="Disordered" evidence="1">
    <location>
        <begin position="773"/>
        <end position="873"/>
    </location>
</feature>
<dbReference type="EMBL" id="BQKI01000086">
    <property type="protein sequence ID" value="GJN35016.1"/>
    <property type="molecule type" value="Genomic_DNA"/>
</dbReference>
<feature type="compositionally biased region" description="Polar residues" evidence="1">
    <location>
        <begin position="824"/>
        <end position="866"/>
    </location>
</feature>
<protein>
    <submittedName>
        <fullName evidence="2">Uncharacterized protein</fullName>
    </submittedName>
</protein>
<proteinExistence type="predicted"/>
<name>A0AAV5FJP0_ELECO</name>
<reference evidence="2" key="2">
    <citation type="submission" date="2021-12" db="EMBL/GenBank/DDBJ databases">
        <title>Resequencing data analysis of finger millet.</title>
        <authorList>
            <person name="Hatakeyama M."/>
            <person name="Aluri S."/>
            <person name="Balachadran M.T."/>
            <person name="Sivarajan S.R."/>
            <person name="Poveda L."/>
            <person name="Shimizu-Inatsugi R."/>
            <person name="Schlapbach R."/>
            <person name="Sreeman S.M."/>
            <person name="Shimizu K.K."/>
        </authorList>
    </citation>
    <scope>NUCLEOTIDE SEQUENCE</scope>
</reference>
<evidence type="ECO:0000313" key="2">
    <source>
        <dbReference type="EMBL" id="GJN35016.1"/>
    </source>
</evidence>
<feature type="compositionally biased region" description="Basic and acidic residues" evidence="1">
    <location>
        <begin position="446"/>
        <end position="455"/>
    </location>
</feature>
<organism evidence="2 3">
    <name type="scientific">Eleusine coracana subsp. coracana</name>
    <dbReference type="NCBI Taxonomy" id="191504"/>
    <lineage>
        <taxon>Eukaryota</taxon>
        <taxon>Viridiplantae</taxon>
        <taxon>Streptophyta</taxon>
        <taxon>Embryophyta</taxon>
        <taxon>Tracheophyta</taxon>
        <taxon>Spermatophyta</taxon>
        <taxon>Magnoliopsida</taxon>
        <taxon>Liliopsida</taxon>
        <taxon>Poales</taxon>
        <taxon>Poaceae</taxon>
        <taxon>PACMAD clade</taxon>
        <taxon>Chloridoideae</taxon>
        <taxon>Cynodonteae</taxon>
        <taxon>Eleusininae</taxon>
        <taxon>Eleusine</taxon>
    </lineage>
</organism>
<feature type="compositionally biased region" description="Basic and acidic residues" evidence="1">
    <location>
        <begin position="470"/>
        <end position="493"/>
    </location>
</feature>
<feature type="compositionally biased region" description="Polar residues" evidence="1">
    <location>
        <begin position="456"/>
        <end position="469"/>
    </location>
</feature>
<dbReference type="PANTHER" id="PTHR34835:SF83">
    <property type="entry name" value="OS09G0105200 PROTEIN"/>
    <property type="match status" value="1"/>
</dbReference>
<feature type="compositionally biased region" description="Polar residues" evidence="1">
    <location>
        <begin position="524"/>
        <end position="537"/>
    </location>
</feature>
<feature type="region of interest" description="Disordered" evidence="1">
    <location>
        <begin position="895"/>
        <end position="922"/>
    </location>
</feature>